<protein>
    <submittedName>
        <fullName evidence="3">Thioesterase family protein</fullName>
        <ecNumber evidence="3">3.1.2.-</ecNumber>
    </submittedName>
</protein>
<name>A0ABU2H101_9ACTN</name>
<dbReference type="InterPro" id="IPR029069">
    <property type="entry name" value="HotDog_dom_sf"/>
</dbReference>
<keyword evidence="4" id="KW-1185">Reference proteome</keyword>
<dbReference type="RefSeq" id="WP_310910495.1">
    <property type="nucleotide sequence ID" value="NZ_JAVLVT010000001.1"/>
</dbReference>
<evidence type="ECO:0000313" key="3">
    <source>
        <dbReference type="EMBL" id="MDS1268983.1"/>
    </source>
</evidence>
<dbReference type="Proteomes" id="UP001250214">
    <property type="component" value="Unassembled WGS sequence"/>
</dbReference>
<dbReference type="PANTHER" id="PTHR31793:SF27">
    <property type="entry name" value="NOVEL THIOESTERASE SUPERFAMILY DOMAIN AND SAPOSIN A-TYPE DOMAIN CONTAINING PROTEIN (0610012H03RIK)"/>
    <property type="match status" value="1"/>
</dbReference>
<dbReference type="CDD" id="cd00586">
    <property type="entry name" value="4HBT"/>
    <property type="match status" value="1"/>
</dbReference>
<dbReference type="GO" id="GO:0016787">
    <property type="term" value="F:hydrolase activity"/>
    <property type="evidence" value="ECO:0007669"/>
    <property type="project" value="UniProtKB-KW"/>
</dbReference>
<comment type="caution">
    <text evidence="3">The sequence shown here is derived from an EMBL/GenBank/DDBJ whole genome shotgun (WGS) entry which is preliminary data.</text>
</comment>
<sequence>MSAEYAHWQRVPMRWSDNDIYGHVNNTVHYLVMDSVINAWLVDHAGLDIHEGEVIGLCVRSGCEYRAPVSFPDALQVGLRAGRVGTSSVTWEVGMFRDSDGEPVAYGDFVHVFVDRAKRRPRELPAAMRTAIEGLVVQ</sequence>
<dbReference type="EMBL" id="JAVLVT010000001">
    <property type="protein sequence ID" value="MDS1268983.1"/>
    <property type="molecule type" value="Genomic_DNA"/>
</dbReference>
<dbReference type="Gene3D" id="3.10.129.10">
    <property type="entry name" value="Hotdog Thioesterase"/>
    <property type="match status" value="1"/>
</dbReference>
<dbReference type="SUPFAM" id="SSF54637">
    <property type="entry name" value="Thioesterase/thiol ester dehydrase-isomerase"/>
    <property type="match status" value="1"/>
</dbReference>
<evidence type="ECO:0000256" key="2">
    <source>
        <dbReference type="ARBA" id="ARBA00022801"/>
    </source>
</evidence>
<dbReference type="InterPro" id="IPR050563">
    <property type="entry name" value="4-hydroxybenzoyl-CoA_TE"/>
</dbReference>
<comment type="similarity">
    <text evidence="1">Belongs to the 4-hydroxybenzoyl-CoA thioesterase family.</text>
</comment>
<reference evidence="4" key="1">
    <citation type="submission" date="2023-07" db="EMBL/GenBank/DDBJ databases">
        <title>Novel species in the genus Lipingzhangella isolated from Sambhar Salt Lake.</title>
        <authorList>
            <person name="Jiya N."/>
            <person name="Kajale S."/>
            <person name="Sharma A."/>
        </authorList>
    </citation>
    <scope>NUCLEOTIDE SEQUENCE [LARGE SCALE GENOMIC DNA]</scope>
    <source>
        <strain evidence="4">LS1_29</strain>
    </source>
</reference>
<proteinExistence type="inferred from homology"/>
<organism evidence="3 4">
    <name type="scientific">Lipingzhangella rawalii</name>
    <dbReference type="NCBI Taxonomy" id="2055835"/>
    <lineage>
        <taxon>Bacteria</taxon>
        <taxon>Bacillati</taxon>
        <taxon>Actinomycetota</taxon>
        <taxon>Actinomycetes</taxon>
        <taxon>Streptosporangiales</taxon>
        <taxon>Nocardiopsidaceae</taxon>
        <taxon>Lipingzhangella</taxon>
    </lineage>
</organism>
<evidence type="ECO:0000256" key="1">
    <source>
        <dbReference type="ARBA" id="ARBA00005953"/>
    </source>
</evidence>
<keyword evidence="2 3" id="KW-0378">Hydrolase</keyword>
<accession>A0ABU2H101</accession>
<dbReference type="EC" id="3.1.2.-" evidence="3"/>
<dbReference type="PANTHER" id="PTHR31793">
    <property type="entry name" value="4-HYDROXYBENZOYL-COA THIOESTERASE FAMILY MEMBER"/>
    <property type="match status" value="1"/>
</dbReference>
<gene>
    <name evidence="3" type="ORF">RIF23_01600</name>
</gene>
<evidence type="ECO:0000313" key="4">
    <source>
        <dbReference type="Proteomes" id="UP001250214"/>
    </source>
</evidence>
<dbReference type="Pfam" id="PF13279">
    <property type="entry name" value="4HBT_2"/>
    <property type="match status" value="1"/>
</dbReference>